<protein>
    <submittedName>
        <fullName evidence="2">Uncharacterized protein</fullName>
    </submittedName>
</protein>
<accession>A0A6C0F203</accession>
<organism evidence="2">
    <name type="scientific">viral metagenome</name>
    <dbReference type="NCBI Taxonomy" id="1070528"/>
    <lineage>
        <taxon>unclassified sequences</taxon>
        <taxon>metagenomes</taxon>
        <taxon>organismal metagenomes</taxon>
    </lineage>
</organism>
<dbReference type="EMBL" id="MN738998">
    <property type="protein sequence ID" value="QHT34310.1"/>
    <property type="molecule type" value="Genomic_DNA"/>
</dbReference>
<keyword evidence="1" id="KW-0472">Membrane</keyword>
<keyword evidence="1" id="KW-1133">Transmembrane helix</keyword>
<feature type="transmembrane region" description="Helical" evidence="1">
    <location>
        <begin position="29"/>
        <end position="51"/>
    </location>
</feature>
<reference evidence="2" key="1">
    <citation type="journal article" date="2020" name="Nature">
        <title>Giant virus diversity and host interactions through global metagenomics.</title>
        <authorList>
            <person name="Schulz F."/>
            <person name="Roux S."/>
            <person name="Paez-Espino D."/>
            <person name="Jungbluth S."/>
            <person name="Walsh D.A."/>
            <person name="Denef V.J."/>
            <person name="McMahon K.D."/>
            <person name="Konstantinidis K.T."/>
            <person name="Eloe-Fadrosh E.A."/>
            <person name="Kyrpides N.C."/>
            <person name="Woyke T."/>
        </authorList>
    </citation>
    <scope>NUCLEOTIDE SEQUENCE</scope>
    <source>
        <strain evidence="2">GVMAG-M-3300009163-63</strain>
    </source>
</reference>
<evidence type="ECO:0000256" key="1">
    <source>
        <dbReference type="SAM" id="Phobius"/>
    </source>
</evidence>
<proteinExistence type="predicted"/>
<name>A0A6C0F203_9ZZZZ</name>
<keyword evidence="1" id="KW-0812">Transmembrane</keyword>
<feature type="transmembrane region" description="Helical" evidence="1">
    <location>
        <begin position="5"/>
        <end position="23"/>
    </location>
</feature>
<dbReference type="AlphaFoldDB" id="A0A6C0F203"/>
<evidence type="ECO:0000313" key="2">
    <source>
        <dbReference type="EMBL" id="QHT34310.1"/>
    </source>
</evidence>
<sequence>MNYGILIVVLVFYVIDCITMLNGQCTNMYAIVLSSLIGAGMAVLSTSILMANKPSFLFYNAPANAEICSRPSNQKFKCNVYKNGEILQ</sequence>